<dbReference type="AlphaFoldDB" id="Q762H3"/>
<gene>
    <name evidence="6" type="primary">orf41</name>
</gene>
<dbReference type="GO" id="GO:0033765">
    <property type="term" value="F:steroid dehydrogenase activity, acting on the CH-CH group of donors"/>
    <property type="evidence" value="ECO:0007669"/>
    <property type="project" value="UniProtKB-ARBA"/>
</dbReference>
<keyword evidence="3" id="KW-0274">FAD</keyword>
<dbReference type="PANTHER" id="PTHR43400:SF10">
    <property type="entry name" value="3-OXOSTEROID 1-DEHYDROGENASE"/>
    <property type="match status" value="1"/>
</dbReference>
<evidence type="ECO:0000259" key="5">
    <source>
        <dbReference type="Pfam" id="PF00890"/>
    </source>
</evidence>
<dbReference type="Gene3D" id="3.50.50.60">
    <property type="entry name" value="FAD/NAD(P)-binding domain"/>
    <property type="match status" value="1"/>
</dbReference>
<evidence type="ECO:0000256" key="1">
    <source>
        <dbReference type="ARBA" id="ARBA00001974"/>
    </source>
</evidence>
<dbReference type="InterPro" id="IPR050315">
    <property type="entry name" value="FAD-oxidoreductase_2"/>
</dbReference>
<dbReference type="GO" id="GO:0008202">
    <property type="term" value="P:steroid metabolic process"/>
    <property type="evidence" value="ECO:0007669"/>
    <property type="project" value="UniProtKB-ARBA"/>
</dbReference>
<keyword evidence="2" id="KW-0285">Flavoprotein</keyword>
<dbReference type="SUPFAM" id="SSF51905">
    <property type="entry name" value="FAD/NAD(P)-binding domain"/>
    <property type="match status" value="1"/>
</dbReference>
<proteinExistence type="predicted"/>
<organism evidence="6">
    <name type="scientific">Rhodococcus rhodochrous</name>
    <dbReference type="NCBI Taxonomy" id="1829"/>
    <lineage>
        <taxon>Bacteria</taxon>
        <taxon>Bacillati</taxon>
        <taxon>Actinomycetota</taxon>
        <taxon>Actinomycetes</taxon>
        <taxon>Mycobacteriales</taxon>
        <taxon>Nocardiaceae</taxon>
        <taxon>Rhodococcus</taxon>
    </lineage>
</organism>
<name>Q762H3_RHORH</name>
<feature type="domain" description="FAD-dependent oxidoreductase 2 FAD-binding" evidence="5">
    <location>
        <begin position="8"/>
        <end position="496"/>
    </location>
</feature>
<dbReference type="InterPro" id="IPR003953">
    <property type="entry name" value="FAD-dep_OxRdtase_2_FAD-bd"/>
</dbReference>
<keyword evidence="4" id="KW-0560">Oxidoreductase</keyword>
<protein>
    <submittedName>
        <fullName evidence="6">Uncharacterized protein orf41</fullName>
    </submittedName>
</protein>
<sequence length="517" mass="55030">MTSSLECDVLVVGGGAGALTGALTAATLGLDVILAEKTEYLGGTAAYAGAGLWLPLNSVSAAAFADTREKVDAYIAATTDGTGFADLREAYLDAAPEMVDFLLQDPSVEFHWRAFPDYYPDAPGYMPSGRAIFPKPLPDWAIGNDLVRLIRPELPLIRGGHDTGNKLRGGRALLGRLIQACVRAGVRIELEAPLRELDTRPGEVVGACLGGRDGDMNVRVRTGVLLAAGGFDHDIDMRKREGHPVEAGWQMGAPGSTGEVLAEARRIGADADLLHEAWWTPAFDTPLGPSFRVHQRGHPGSIVVDQDGRRFCNESLPYDRIGRAFRTGVLNGTLTLPAWFIVDQAYVDRYGLNGEPPRAPVPEEWLAGGFAYCGDTLDKLAAALGIPAENLGKTIERFNGFADAGVDEEFGRGDNAFDLFFGDPDVNPNPALAPVRTGPFYALPMVLSDLGTKGGLRADPHARVLDESGVPITGLYAAGNIMASWTGSCYPGPGAPIGSSMVFGYLAARHMVDRAQK</sequence>
<reference evidence="6" key="1">
    <citation type="journal article" date="2004" name="Biosci. Biotechnol. Biochem.">
        <title>Multiplicity of 2,3-dihydroxybiphenyl dioxygenase genes in the Gram-positive polychlorinated biphenyl degrading bacterium Rhodococcus rhodochrous K37.</title>
        <authorList>
            <person name="Taguchi K."/>
            <person name="Motoyama M."/>
            <person name="Kudo T."/>
        </authorList>
    </citation>
    <scope>NUCLEOTIDE SEQUENCE</scope>
    <source>
        <strain evidence="6">K37</strain>
    </source>
</reference>
<evidence type="ECO:0000313" key="6">
    <source>
        <dbReference type="EMBL" id="BAD10897.1"/>
    </source>
</evidence>
<dbReference type="InterPro" id="IPR036188">
    <property type="entry name" value="FAD/NAD-bd_sf"/>
</dbReference>
<dbReference type="PANTHER" id="PTHR43400">
    <property type="entry name" value="FUMARATE REDUCTASE"/>
    <property type="match status" value="1"/>
</dbReference>
<evidence type="ECO:0000256" key="3">
    <source>
        <dbReference type="ARBA" id="ARBA00022827"/>
    </source>
</evidence>
<dbReference type="SUPFAM" id="SSF56425">
    <property type="entry name" value="Succinate dehydrogenase/fumarate reductase flavoprotein, catalytic domain"/>
    <property type="match status" value="1"/>
</dbReference>
<dbReference type="Pfam" id="PF00890">
    <property type="entry name" value="FAD_binding_2"/>
    <property type="match status" value="1"/>
</dbReference>
<dbReference type="Gene3D" id="3.90.700.10">
    <property type="entry name" value="Succinate dehydrogenase/fumarate reductase flavoprotein, catalytic domain"/>
    <property type="match status" value="1"/>
</dbReference>
<evidence type="ECO:0000256" key="4">
    <source>
        <dbReference type="ARBA" id="ARBA00023002"/>
    </source>
</evidence>
<accession>Q762H3</accession>
<dbReference type="EMBL" id="AB117722">
    <property type="protein sequence ID" value="BAD10897.1"/>
    <property type="molecule type" value="Genomic_DNA"/>
</dbReference>
<dbReference type="InterPro" id="IPR027477">
    <property type="entry name" value="Succ_DH/fumarate_Rdtase_cat_sf"/>
</dbReference>
<comment type="cofactor">
    <cofactor evidence="1">
        <name>FAD</name>
        <dbReference type="ChEBI" id="CHEBI:57692"/>
    </cofactor>
</comment>
<evidence type="ECO:0000256" key="2">
    <source>
        <dbReference type="ARBA" id="ARBA00022630"/>
    </source>
</evidence>